<feature type="region of interest" description="Disordered" evidence="1">
    <location>
        <begin position="99"/>
        <end position="132"/>
    </location>
</feature>
<organism evidence="4 5">
    <name type="scientific">Cyclobacterium marinum (strain ATCC 25205 / DSM 745 / LMG 13164 / NCIMB 1802)</name>
    <name type="common">Flectobacillus marinus</name>
    <dbReference type="NCBI Taxonomy" id="880070"/>
    <lineage>
        <taxon>Bacteria</taxon>
        <taxon>Pseudomonadati</taxon>
        <taxon>Bacteroidota</taxon>
        <taxon>Cytophagia</taxon>
        <taxon>Cytophagales</taxon>
        <taxon>Cyclobacteriaceae</taxon>
        <taxon>Cyclobacterium</taxon>
    </lineage>
</organism>
<dbReference type="Gene3D" id="3.30.70.1070">
    <property type="entry name" value="Sporulation related repeat"/>
    <property type="match status" value="1"/>
</dbReference>
<evidence type="ECO:0000259" key="3">
    <source>
        <dbReference type="PROSITE" id="PS51724"/>
    </source>
</evidence>
<dbReference type="eggNOG" id="COG3087">
    <property type="taxonomic scope" value="Bacteria"/>
</dbReference>
<accession>G0IWH1</accession>
<dbReference type="SUPFAM" id="SSF110997">
    <property type="entry name" value="Sporulation related repeat"/>
    <property type="match status" value="1"/>
</dbReference>
<sequence>MSDKNSKDQKSQSDNDEDFGLPPVNVTPLEGAKAAGSISSSGKKESGKPSKNNPPVEEEKKDNTVGIFLIILLLILGLGFGLYYFGIFDKLDQQQPKDSVTTNQVEKPAPATKEQIPETVVEEAEPAEETSPQLVEIDGRETSPRYFLVVGSFIDDDLARDYSDKLNKAGENTFLIHPYGKIHYYRLAIGQFENVDLALEARESFQDNFEENLWVLKY</sequence>
<name>G0IWH1_CYCMS</name>
<gene>
    <name evidence="4" type="ordered locus">Cycma_4262</name>
</gene>
<evidence type="ECO:0000313" key="4">
    <source>
        <dbReference type="EMBL" id="AEL27965.1"/>
    </source>
</evidence>
<feature type="transmembrane region" description="Helical" evidence="2">
    <location>
        <begin position="65"/>
        <end position="85"/>
    </location>
</feature>
<feature type="domain" description="SPOR" evidence="3">
    <location>
        <begin position="140"/>
        <end position="218"/>
    </location>
</feature>
<dbReference type="STRING" id="880070.Cycma_4262"/>
<proteinExistence type="predicted"/>
<evidence type="ECO:0000313" key="5">
    <source>
        <dbReference type="Proteomes" id="UP000001635"/>
    </source>
</evidence>
<dbReference type="GO" id="GO:0042834">
    <property type="term" value="F:peptidoglycan binding"/>
    <property type="evidence" value="ECO:0007669"/>
    <property type="project" value="InterPro"/>
</dbReference>
<reference evidence="5" key="1">
    <citation type="submission" date="2011-07" db="EMBL/GenBank/DDBJ databases">
        <title>The complete genome of Cyclobacterium marinum DSM 745.</title>
        <authorList>
            <person name="Lucas S."/>
            <person name="Han J."/>
            <person name="Lapidus A."/>
            <person name="Bruce D."/>
            <person name="Goodwin L."/>
            <person name="Pitluck S."/>
            <person name="Peters L."/>
            <person name="Kyrpides N."/>
            <person name="Mavromatis K."/>
            <person name="Ivanova N."/>
            <person name="Ovchinnikova G."/>
            <person name="Chertkov O."/>
            <person name="Detter J.C."/>
            <person name="Tapia R."/>
            <person name="Han C."/>
            <person name="Land M."/>
            <person name="Hauser L."/>
            <person name="Markowitz V."/>
            <person name="Cheng J.-F."/>
            <person name="Hugenholtz P."/>
            <person name="Woyke T."/>
            <person name="Wu D."/>
            <person name="Tindall B."/>
            <person name="Schuetze A."/>
            <person name="Brambilla E."/>
            <person name="Klenk H.-P."/>
            <person name="Eisen J.A."/>
        </authorList>
    </citation>
    <scope>NUCLEOTIDE SEQUENCE [LARGE SCALE GENOMIC DNA]</scope>
    <source>
        <strain evidence="5">ATCC 25205 / DSM 745 / LMG 13164 / NCIMB 1802</strain>
    </source>
</reference>
<evidence type="ECO:0000256" key="2">
    <source>
        <dbReference type="SAM" id="Phobius"/>
    </source>
</evidence>
<feature type="compositionally biased region" description="Low complexity" evidence="1">
    <location>
        <begin position="31"/>
        <end position="41"/>
    </location>
</feature>
<dbReference type="EMBL" id="CP002955">
    <property type="protein sequence ID" value="AEL27965.1"/>
    <property type="molecule type" value="Genomic_DNA"/>
</dbReference>
<dbReference type="PROSITE" id="PS51724">
    <property type="entry name" value="SPOR"/>
    <property type="match status" value="1"/>
</dbReference>
<keyword evidence="2" id="KW-1133">Transmembrane helix</keyword>
<evidence type="ECO:0000256" key="1">
    <source>
        <dbReference type="SAM" id="MobiDB-lite"/>
    </source>
</evidence>
<dbReference type="InterPro" id="IPR007730">
    <property type="entry name" value="SPOR-like_dom"/>
</dbReference>
<keyword evidence="2" id="KW-0812">Transmembrane</keyword>
<feature type="region of interest" description="Disordered" evidence="1">
    <location>
        <begin position="1"/>
        <end position="59"/>
    </location>
</feature>
<dbReference type="InterPro" id="IPR036680">
    <property type="entry name" value="SPOR-like_sf"/>
</dbReference>
<dbReference type="Pfam" id="PF05036">
    <property type="entry name" value="SPOR"/>
    <property type="match status" value="1"/>
</dbReference>
<dbReference type="HOGENOM" id="CLU_1136655_0_0_10"/>
<protein>
    <submittedName>
        <fullName evidence="4">Sporulation domain-containing protein</fullName>
    </submittedName>
</protein>
<dbReference type="OrthoDB" id="982063at2"/>
<dbReference type="AlphaFoldDB" id="G0IWH1"/>
<keyword evidence="5" id="KW-1185">Reference proteome</keyword>
<dbReference type="KEGG" id="cmr:Cycma_4262"/>
<dbReference type="RefSeq" id="WP_014022249.1">
    <property type="nucleotide sequence ID" value="NC_015914.1"/>
</dbReference>
<keyword evidence="2" id="KW-0472">Membrane</keyword>
<feature type="compositionally biased region" description="Basic and acidic residues" evidence="1">
    <location>
        <begin position="1"/>
        <end position="13"/>
    </location>
</feature>
<dbReference type="Proteomes" id="UP000001635">
    <property type="component" value="Chromosome"/>
</dbReference>